<feature type="region of interest" description="Disordered" evidence="1">
    <location>
        <begin position="1"/>
        <end position="86"/>
    </location>
</feature>
<evidence type="ECO:0000313" key="2">
    <source>
        <dbReference type="EMBL" id="CAB1420600.1"/>
    </source>
</evidence>
<organism evidence="2 3">
    <name type="scientific">Pleuronectes platessa</name>
    <name type="common">European plaice</name>
    <dbReference type="NCBI Taxonomy" id="8262"/>
    <lineage>
        <taxon>Eukaryota</taxon>
        <taxon>Metazoa</taxon>
        <taxon>Chordata</taxon>
        <taxon>Craniata</taxon>
        <taxon>Vertebrata</taxon>
        <taxon>Euteleostomi</taxon>
        <taxon>Actinopterygii</taxon>
        <taxon>Neopterygii</taxon>
        <taxon>Teleostei</taxon>
        <taxon>Neoteleostei</taxon>
        <taxon>Acanthomorphata</taxon>
        <taxon>Carangaria</taxon>
        <taxon>Pleuronectiformes</taxon>
        <taxon>Pleuronectoidei</taxon>
        <taxon>Pleuronectidae</taxon>
        <taxon>Pleuronectes</taxon>
    </lineage>
</organism>
<protein>
    <submittedName>
        <fullName evidence="2">Uncharacterized protein</fullName>
    </submittedName>
</protein>
<dbReference type="EMBL" id="CADEAL010000468">
    <property type="protein sequence ID" value="CAB1420600.1"/>
    <property type="molecule type" value="Genomic_DNA"/>
</dbReference>
<evidence type="ECO:0000256" key="1">
    <source>
        <dbReference type="SAM" id="MobiDB-lite"/>
    </source>
</evidence>
<dbReference type="Proteomes" id="UP001153269">
    <property type="component" value="Unassembled WGS sequence"/>
</dbReference>
<accession>A0A9N7Y6V1</accession>
<keyword evidence="3" id="KW-1185">Reference proteome</keyword>
<reference evidence="2" key="1">
    <citation type="submission" date="2020-03" db="EMBL/GenBank/DDBJ databases">
        <authorList>
            <person name="Weist P."/>
        </authorList>
    </citation>
    <scope>NUCLEOTIDE SEQUENCE</scope>
</reference>
<name>A0A9N7Y6V1_PLEPL</name>
<comment type="caution">
    <text evidence="2">The sequence shown here is derived from an EMBL/GenBank/DDBJ whole genome shotgun (WGS) entry which is preliminary data.</text>
</comment>
<sequence>MFTTNHLELAAPSKHRKKRDTSSNQHTPHHAAGSRLQGAGCGLPQEAALPPGSGAPAWGRAQVKRQVTRTQPVTHRSCPGLQRRMSPGVFQGGCGGFDSRRKPEHNIPRHTRCFSPRVAAAPSASSRRRWPFFLNIQICGARPCDAEERVAGLTASSSR</sequence>
<proteinExistence type="predicted"/>
<evidence type="ECO:0000313" key="3">
    <source>
        <dbReference type="Proteomes" id="UP001153269"/>
    </source>
</evidence>
<dbReference type="AlphaFoldDB" id="A0A9N7Y6V1"/>
<gene>
    <name evidence="2" type="ORF">PLEPLA_LOCUS8475</name>
</gene>